<evidence type="ECO:0000313" key="4">
    <source>
        <dbReference type="Proteomes" id="UP000192940"/>
    </source>
</evidence>
<evidence type="ECO:0000256" key="1">
    <source>
        <dbReference type="SAM" id="MobiDB-lite"/>
    </source>
</evidence>
<feature type="region of interest" description="Disordered" evidence="1">
    <location>
        <begin position="278"/>
        <end position="310"/>
    </location>
</feature>
<keyword evidence="2" id="KW-0812">Transmembrane</keyword>
<name>A0A1X7HSV9_9BACL</name>
<sequence>MSLAEWIDGFFGSMEGLLAVLLSAAVFLGIYIYSATRLQAARTETLERIRQSLTLYTQLAGPLTAVIEHPDEADLPDEQLVGLLQECKAADRLTMDLLEQIDNYLRDRDDSRLPQLSRTLEREMNGLVRERGELLRRIETPGWGSGLWLLLKPAVPGVAFAAAVFWTFELISELQYPEAWTAPEVWCLWLSWMIATVSFYRLLMDSRRRSLGVIFYGLHFLIAATALPNLVWPEASPYVLATQLMLYLTGFWFTSTRSRKERPYAGHPELLEMYSQHPGAASEDDIQSAKCPSPLPPRDGSTGSKHRSLK</sequence>
<proteinExistence type="predicted"/>
<dbReference type="Proteomes" id="UP000192940">
    <property type="component" value="Chromosome I"/>
</dbReference>
<keyword evidence="2" id="KW-0472">Membrane</keyword>
<gene>
    <name evidence="3" type="ORF">SAMN05661091_5416</name>
</gene>
<keyword evidence="2" id="KW-1133">Transmembrane helix</keyword>
<accession>A0A1X7HSV9</accession>
<evidence type="ECO:0000256" key="2">
    <source>
        <dbReference type="SAM" id="Phobius"/>
    </source>
</evidence>
<dbReference type="AlphaFoldDB" id="A0A1X7HSV9"/>
<feature type="transmembrane region" description="Helical" evidence="2">
    <location>
        <begin position="238"/>
        <end position="254"/>
    </location>
</feature>
<dbReference type="EMBL" id="LT840184">
    <property type="protein sequence ID" value="SMF91315.1"/>
    <property type="molecule type" value="Genomic_DNA"/>
</dbReference>
<protein>
    <submittedName>
        <fullName evidence="3">Uncharacterized protein</fullName>
    </submittedName>
</protein>
<dbReference type="STRING" id="1313296.SAMN05661091_5416"/>
<feature type="transmembrane region" description="Helical" evidence="2">
    <location>
        <begin position="16"/>
        <end position="33"/>
    </location>
</feature>
<feature type="transmembrane region" description="Helical" evidence="2">
    <location>
        <begin position="146"/>
        <end position="168"/>
    </location>
</feature>
<dbReference type="RefSeq" id="WP_208916029.1">
    <property type="nucleotide sequence ID" value="NZ_LT840184.1"/>
</dbReference>
<reference evidence="4" key="1">
    <citation type="submission" date="2017-04" db="EMBL/GenBank/DDBJ databases">
        <authorList>
            <person name="Varghese N."/>
            <person name="Submissions S."/>
        </authorList>
    </citation>
    <scope>NUCLEOTIDE SEQUENCE [LARGE SCALE GENOMIC DNA]</scope>
    <source>
        <strain evidence="4">N3/975</strain>
    </source>
</reference>
<keyword evidence="4" id="KW-1185">Reference proteome</keyword>
<feature type="transmembrane region" description="Helical" evidence="2">
    <location>
        <begin position="212"/>
        <end position="232"/>
    </location>
</feature>
<feature type="transmembrane region" description="Helical" evidence="2">
    <location>
        <begin position="180"/>
        <end position="200"/>
    </location>
</feature>
<organism evidence="3 4">
    <name type="scientific">Paenibacillus uliginis N3/975</name>
    <dbReference type="NCBI Taxonomy" id="1313296"/>
    <lineage>
        <taxon>Bacteria</taxon>
        <taxon>Bacillati</taxon>
        <taxon>Bacillota</taxon>
        <taxon>Bacilli</taxon>
        <taxon>Bacillales</taxon>
        <taxon>Paenibacillaceae</taxon>
        <taxon>Paenibacillus</taxon>
    </lineage>
</organism>
<evidence type="ECO:0000313" key="3">
    <source>
        <dbReference type="EMBL" id="SMF91315.1"/>
    </source>
</evidence>